<dbReference type="EMBL" id="QQXK01000019">
    <property type="protein sequence ID" value="RII41882.1"/>
    <property type="molecule type" value="Genomic_DNA"/>
</dbReference>
<dbReference type="Pfam" id="PF09956">
    <property type="entry name" value="Phage_cement_2"/>
    <property type="match status" value="1"/>
</dbReference>
<evidence type="ECO:0000313" key="2">
    <source>
        <dbReference type="Proteomes" id="UP000265419"/>
    </source>
</evidence>
<gene>
    <name evidence="1" type="ORF">DWB68_10165</name>
</gene>
<sequence>MAKNQRYTESRHIALPLPYDRAPGEPVNIGIFNGVALNGGKSGETATVWLDGSYDVTVTGATTPGATVYITPAGALNTTASGNKPWGAAIGTKAAAAGVVEVAPLGRTAPTA</sequence>
<proteinExistence type="predicted"/>
<dbReference type="AlphaFoldDB" id="A0A399JCX3"/>
<reference evidence="1 2" key="1">
    <citation type="submission" date="2018-07" db="EMBL/GenBank/DDBJ databases">
        <title>Arthrobacter sp. nov., isolated from raw cow's milk with high bacterial count.</title>
        <authorList>
            <person name="Hahne J."/>
            <person name="Isele D."/>
            <person name="Lipski A."/>
        </authorList>
    </citation>
    <scope>NUCLEOTIDE SEQUENCE [LARGE SCALE GENOMIC DNA]</scope>
    <source>
        <strain evidence="1 2">JZ R-35</strain>
    </source>
</reference>
<dbReference type="InterPro" id="IPR011231">
    <property type="entry name" value="Phage_VT1-Sakai_H0018"/>
</dbReference>
<comment type="caution">
    <text evidence="1">The sequence shown here is derived from an EMBL/GenBank/DDBJ whole genome shotgun (WGS) entry which is preliminary data.</text>
</comment>
<keyword evidence="2" id="KW-1185">Reference proteome</keyword>
<accession>A0A399JCX3</accession>
<protein>
    <submittedName>
        <fullName evidence="1">DUF2190 family protein</fullName>
    </submittedName>
</protein>
<name>A0A399JCX3_9MICC</name>
<organism evidence="1 2">
    <name type="scientific">Galactobacter valiniphilus</name>
    <dbReference type="NCBI Taxonomy" id="2676122"/>
    <lineage>
        <taxon>Bacteria</taxon>
        <taxon>Bacillati</taxon>
        <taxon>Actinomycetota</taxon>
        <taxon>Actinomycetes</taxon>
        <taxon>Micrococcales</taxon>
        <taxon>Micrococcaceae</taxon>
        <taxon>Galactobacter</taxon>
    </lineage>
</organism>
<dbReference type="RefSeq" id="WP_119425032.1">
    <property type="nucleotide sequence ID" value="NZ_QQXK01000019.1"/>
</dbReference>
<evidence type="ECO:0000313" key="1">
    <source>
        <dbReference type="EMBL" id="RII41882.1"/>
    </source>
</evidence>
<dbReference type="Proteomes" id="UP000265419">
    <property type="component" value="Unassembled WGS sequence"/>
</dbReference>